<reference evidence="3" key="2">
    <citation type="submission" date="2017-01" db="EMBL/GenBank/DDBJ databases">
        <authorList>
            <person name="Mah S.A."/>
            <person name="Swanson W.J."/>
            <person name="Moy G.W."/>
            <person name="Vacquier V.D."/>
        </authorList>
    </citation>
    <scope>NUCLEOTIDE SEQUENCE [LARGE SCALE GENOMIC DNA]</scope>
    <source>
        <strain evidence="3">DSM 21068</strain>
    </source>
</reference>
<dbReference type="EMBL" id="MUGO01000021">
    <property type="protein sequence ID" value="PQA90984.1"/>
    <property type="molecule type" value="Genomic_DNA"/>
</dbReference>
<dbReference type="Proteomes" id="UP000238314">
    <property type="component" value="Unassembled WGS sequence"/>
</dbReference>
<keyword evidence="1" id="KW-0812">Transmembrane</keyword>
<feature type="transmembrane region" description="Helical" evidence="1">
    <location>
        <begin position="12"/>
        <end position="37"/>
    </location>
</feature>
<feature type="transmembrane region" description="Helical" evidence="1">
    <location>
        <begin position="43"/>
        <end position="62"/>
    </location>
</feature>
<keyword evidence="1" id="KW-1133">Transmembrane helix</keyword>
<evidence type="ECO:0000313" key="2">
    <source>
        <dbReference type="EMBL" id="PQA90984.1"/>
    </source>
</evidence>
<keyword evidence="5" id="KW-1185">Reference proteome</keyword>
<proteinExistence type="predicted"/>
<evidence type="ECO:0000313" key="4">
    <source>
        <dbReference type="Proteomes" id="UP000186246"/>
    </source>
</evidence>
<dbReference type="AlphaFoldDB" id="A0A1N7KN13"/>
<dbReference type="STRING" id="551459.SAMN05421796_101691"/>
<accession>A0A1N7KN13</accession>
<reference evidence="2 5" key="1">
    <citation type="submission" date="2016-11" db="EMBL/GenBank/DDBJ databases">
        <title>Whole genomes of Flavobacteriaceae.</title>
        <authorList>
            <person name="Stine C."/>
            <person name="Li C."/>
            <person name="Tadesse D."/>
        </authorList>
    </citation>
    <scope>NUCLEOTIDE SEQUENCE [LARGE SCALE GENOMIC DNA]</scope>
    <source>
        <strain evidence="2 5">DSM 21068</strain>
    </source>
</reference>
<sequence>MLRRIFTLKNFLSSLARATIFLVFFYLLKLVFYYFGWEEKDNFDVSGFIIYFILIFLMYFILDGRDYTWKDVLTFKKIKK</sequence>
<reference evidence="4" key="3">
    <citation type="submission" date="2017-01" db="EMBL/GenBank/DDBJ databases">
        <authorList>
            <person name="Varghese N."/>
            <person name="Submissions S."/>
        </authorList>
    </citation>
    <scope>NUCLEOTIDE SEQUENCE [LARGE SCALE GENOMIC DNA]</scope>
    <source>
        <strain evidence="4">DSM 21068</strain>
    </source>
</reference>
<evidence type="ECO:0000256" key="1">
    <source>
        <dbReference type="SAM" id="Phobius"/>
    </source>
</evidence>
<protein>
    <submittedName>
        <fullName evidence="3">Uncharacterized protein</fullName>
    </submittedName>
</protein>
<name>A0A1N7KN13_9FLAO</name>
<dbReference type="Proteomes" id="UP000186246">
    <property type="component" value="Unassembled WGS sequence"/>
</dbReference>
<dbReference type="EMBL" id="FTOJ01000001">
    <property type="protein sequence ID" value="SIS62934.1"/>
    <property type="molecule type" value="Genomic_DNA"/>
</dbReference>
<organism evidence="3 4">
    <name type="scientific">Chryseobacterium piscicola</name>
    <dbReference type="NCBI Taxonomy" id="551459"/>
    <lineage>
        <taxon>Bacteria</taxon>
        <taxon>Pseudomonadati</taxon>
        <taxon>Bacteroidota</taxon>
        <taxon>Flavobacteriia</taxon>
        <taxon>Flavobacteriales</taxon>
        <taxon>Weeksellaceae</taxon>
        <taxon>Chryseobacterium group</taxon>
        <taxon>Chryseobacterium</taxon>
    </lineage>
</organism>
<gene>
    <name evidence="2" type="ORF">B0A70_13160</name>
    <name evidence="3" type="ORF">SAMN05421796_101691</name>
</gene>
<evidence type="ECO:0000313" key="3">
    <source>
        <dbReference type="EMBL" id="SIS62934.1"/>
    </source>
</evidence>
<evidence type="ECO:0000313" key="5">
    <source>
        <dbReference type="Proteomes" id="UP000238314"/>
    </source>
</evidence>
<keyword evidence="1" id="KW-0472">Membrane</keyword>